<gene>
    <name evidence="1" type="ORF">NMU02_06280</name>
</gene>
<reference evidence="1 2" key="1">
    <citation type="submission" date="2022-07" db="EMBL/GenBank/DDBJ databases">
        <title>Fecal culturing of patients with breast cancer.</title>
        <authorList>
            <person name="Teng N.M.Y."/>
            <person name="Kiu R."/>
            <person name="Evans R."/>
            <person name="Baker D.J."/>
            <person name="Zenner C."/>
            <person name="Robinson S.D."/>
            <person name="Hall L.J."/>
        </authorList>
    </citation>
    <scope>NUCLEOTIDE SEQUENCE [LARGE SCALE GENOMIC DNA]</scope>
    <source>
        <strain evidence="1 2">LH1063</strain>
    </source>
</reference>
<evidence type="ECO:0000313" key="2">
    <source>
        <dbReference type="Proteomes" id="UP001205603"/>
    </source>
</evidence>
<dbReference type="PANTHER" id="PTHR37835:SF1">
    <property type="entry name" value="ALPHA-CLOSTRIPAIN"/>
    <property type="match status" value="1"/>
</dbReference>
<organism evidence="1 2">
    <name type="scientific">Coprobacter tertius</name>
    <dbReference type="NCBI Taxonomy" id="2944915"/>
    <lineage>
        <taxon>Bacteria</taxon>
        <taxon>Pseudomonadati</taxon>
        <taxon>Bacteroidota</taxon>
        <taxon>Bacteroidia</taxon>
        <taxon>Bacteroidales</taxon>
        <taxon>Barnesiellaceae</taxon>
        <taxon>Coprobacter</taxon>
    </lineage>
</organism>
<dbReference type="Proteomes" id="UP001205603">
    <property type="component" value="Unassembled WGS sequence"/>
</dbReference>
<name>A0ABT1MI24_9BACT</name>
<keyword evidence="2" id="KW-1185">Reference proteome</keyword>
<dbReference type="Gene3D" id="3.40.50.11970">
    <property type="match status" value="1"/>
</dbReference>
<comment type="caution">
    <text evidence="1">The sequence shown here is derived from an EMBL/GenBank/DDBJ whole genome shotgun (WGS) entry which is preliminary data.</text>
</comment>
<dbReference type="EMBL" id="JANDHW010000005">
    <property type="protein sequence ID" value="MCP9611694.1"/>
    <property type="molecule type" value="Genomic_DNA"/>
</dbReference>
<dbReference type="Pfam" id="PF03415">
    <property type="entry name" value="Peptidase_C11"/>
    <property type="match status" value="1"/>
</dbReference>
<proteinExistence type="predicted"/>
<dbReference type="InterPro" id="IPR005077">
    <property type="entry name" value="Peptidase_C11"/>
</dbReference>
<protein>
    <submittedName>
        <fullName evidence="1">Clostripain-related cysteine peptidase</fullName>
    </submittedName>
</protein>
<sequence length="405" mass="46821">MAKIIKYRLGIFIIILLSLLISCNKEDNGVIPLLPKEQPTGEKQRTVLVYMLANNNLYPYGEDNIELMLNAVKNDALQGGNLLVYIDGIHAFPQLIQIKKDNHDHVKKLIIKEYSDRNSASKNSIKEVIDDAYYRFPAKEYGIIFWGHASGWVNESSDPLSFKTFLYHPNTPITRAYGTDGNAWINIDDLAEAIPDNKLQFILFDACYMANAETIYQLRNKAKYIIGSPTEVWASGHPYNTLIPRLFEENIDYEGICEDLYNYYLSYTYPYSTVSAIKCDELDSLARISRRIMLKFNENRAMLQRSEIQQFGRLQYKNNSFFDLDDYIAHIAPVTTPEYKEFSDQLSRTVIAKRYTSKFGDPFYGYVNIEHCCGISAYIPLTDEKNDFYFNLDWGKFIYNISSKP</sequence>
<accession>A0ABT1MI24</accession>
<dbReference type="PROSITE" id="PS51257">
    <property type="entry name" value="PROKAR_LIPOPROTEIN"/>
    <property type="match status" value="1"/>
</dbReference>
<dbReference type="RefSeq" id="WP_255026659.1">
    <property type="nucleotide sequence ID" value="NZ_JANDHW010000005.1"/>
</dbReference>
<evidence type="ECO:0000313" key="1">
    <source>
        <dbReference type="EMBL" id="MCP9611694.1"/>
    </source>
</evidence>
<dbReference type="PANTHER" id="PTHR37835">
    <property type="entry name" value="ALPHA-CLOSTRIPAIN"/>
    <property type="match status" value="1"/>
</dbReference>